<name>A0A1B0BX43_9MUSC</name>
<dbReference type="EnsemblMetazoa" id="GPPI043182-RA">
    <property type="protein sequence ID" value="GPPI043182-PA"/>
    <property type="gene ID" value="GPPI043182"/>
</dbReference>
<reference evidence="1" key="2">
    <citation type="submission" date="2020-05" db="UniProtKB">
        <authorList>
            <consortium name="EnsemblMetazoa"/>
        </authorList>
    </citation>
    <scope>IDENTIFICATION</scope>
    <source>
        <strain evidence="1">IAEA</strain>
    </source>
</reference>
<sequence>MNSYIPPTTHRTIFNSKHILCENSSQIILNENTTYSVAMKRRKYPTHYKYCVVYSITCTGPTLPKKRLSSICNNSNAAECISTRGQPVISNVTIKAKRVYLHEKFLIILRIKLQKCALTSRILILSLSVSDIKYCIAPSIYSTNVGCNDIVSRSKTQVLQIRK</sequence>
<protein>
    <submittedName>
        <fullName evidence="1">Uncharacterized protein</fullName>
    </submittedName>
</protein>
<dbReference type="EMBL" id="JXJN01022069">
    <property type="status" value="NOT_ANNOTATED_CDS"/>
    <property type="molecule type" value="Genomic_DNA"/>
</dbReference>
<dbReference type="VEuPathDB" id="VectorBase:GPPI043182"/>
<dbReference type="EMBL" id="JXJN01022068">
    <property type="status" value="NOT_ANNOTATED_CDS"/>
    <property type="molecule type" value="Genomic_DNA"/>
</dbReference>
<accession>A0A1B0BX43</accession>
<reference evidence="2" key="1">
    <citation type="submission" date="2015-01" db="EMBL/GenBank/DDBJ databases">
        <authorList>
            <person name="Aksoy S."/>
            <person name="Warren W."/>
            <person name="Wilson R.K."/>
        </authorList>
    </citation>
    <scope>NUCLEOTIDE SEQUENCE [LARGE SCALE GENOMIC DNA]</scope>
    <source>
        <strain evidence="2">IAEA</strain>
    </source>
</reference>
<organism evidence="1 2">
    <name type="scientific">Glossina palpalis gambiensis</name>
    <dbReference type="NCBI Taxonomy" id="67801"/>
    <lineage>
        <taxon>Eukaryota</taxon>
        <taxon>Metazoa</taxon>
        <taxon>Ecdysozoa</taxon>
        <taxon>Arthropoda</taxon>
        <taxon>Hexapoda</taxon>
        <taxon>Insecta</taxon>
        <taxon>Pterygota</taxon>
        <taxon>Neoptera</taxon>
        <taxon>Endopterygota</taxon>
        <taxon>Diptera</taxon>
        <taxon>Brachycera</taxon>
        <taxon>Muscomorpha</taxon>
        <taxon>Hippoboscoidea</taxon>
        <taxon>Glossinidae</taxon>
        <taxon>Glossina</taxon>
    </lineage>
</organism>
<evidence type="ECO:0000313" key="2">
    <source>
        <dbReference type="Proteomes" id="UP000092460"/>
    </source>
</evidence>
<keyword evidence="2" id="KW-1185">Reference proteome</keyword>
<evidence type="ECO:0000313" key="1">
    <source>
        <dbReference type="EnsemblMetazoa" id="GPPI043182-PA"/>
    </source>
</evidence>
<proteinExistence type="predicted"/>
<dbReference type="Proteomes" id="UP000092460">
    <property type="component" value="Unassembled WGS sequence"/>
</dbReference>
<dbReference type="AlphaFoldDB" id="A0A1B0BX43"/>